<dbReference type="AlphaFoldDB" id="A0A8A4TMA5"/>
<feature type="transmembrane region" description="Helical" evidence="7">
    <location>
        <begin position="380"/>
        <end position="398"/>
    </location>
</feature>
<feature type="transmembrane region" description="Helical" evidence="7">
    <location>
        <begin position="223"/>
        <end position="245"/>
    </location>
</feature>
<protein>
    <submittedName>
        <fullName evidence="9">MFS transporter</fullName>
    </submittedName>
</protein>
<dbReference type="PROSITE" id="PS50850">
    <property type="entry name" value="MFS"/>
    <property type="match status" value="1"/>
</dbReference>
<evidence type="ECO:0000256" key="7">
    <source>
        <dbReference type="SAM" id="Phobius"/>
    </source>
</evidence>
<dbReference type="PANTHER" id="PTHR43266:SF2">
    <property type="entry name" value="MAJOR FACILITATOR SUPERFAMILY (MFS) PROFILE DOMAIN-CONTAINING PROTEIN"/>
    <property type="match status" value="1"/>
</dbReference>
<evidence type="ECO:0000256" key="3">
    <source>
        <dbReference type="ARBA" id="ARBA00022475"/>
    </source>
</evidence>
<feature type="transmembrane region" description="Helical" evidence="7">
    <location>
        <begin position="88"/>
        <end position="115"/>
    </location>
</feature>
<name>A0A8A4TMA5_SULCO</name>
<feature type="transmembrane region" description="Helical" evidence="7">
    <location>
        <begin position="289"/>
        <end position="309"/>
    </location>
</feature>
<dbReference type="RefSeq" id="WP_237377391.1">
    <property type="nucleotide sequence ID" value="NZ_CP071793.1"/>
</dbReference>
<comment type="subcellular location">
    <subcellularLocation>
        <location evidence="1">Cell membrane</location>
        <topology evidence="1">Multi-pass membrane protein</topology>
    </subcellularLocation>
</comment>
<dbReference type="PANTHER" id="PTHR43266">
    <property type="entry name" value="MACROLIDE-EFFLUX PROTEIN"/>
    <property type="match status" value="1"/>
</dbReference>
<evidence type="ECO:0000256" key="4">
    <source>
        <dbReference type="ARBA" id="ARBA00022692"/>
    </source>
</evidence>
<dbReference type="CDD" id="cd06173">
    <property type="entry name" value="MFS_MefA_like"/>
    <property type="match status" value="1"/>
</dbReference>
<keyword evidence="5 7" id="KW-1133">Transmembrane helix</keyword>
<feature type="transmembrane region" description="Helical" evidence="7">
    <location>
        <begin position="257"/>
        <end position="277"/>
    </location>
</feature>
<proteinExistence type="predicted"/>
<reference evidence="9" key="1">
    <citation type="submission" date="2021-03" db="EMBL/GenBank/DDBJ databases">
        <title>Acanthopleuribacteraceae sp. M133.</title>
        <authorList>
            <person name="Wang G."/>
        </authorList>
    </citation>
    <scope>NUCLEOTIDE SEQUENCE</scope>
    <source>
        <strain evidence="9">M133</strain>
    </source>
</reference>
<keyword evidence="4 7" id="KW-0812">Transmembrane</keyword>
<keyword evidence="10" id="KW-1185">Reference proteome</keyword>
<dbReference type="Gene3D" id="1.20.1250.20">
    <property type="entry name" value="MFS general substrate transporter like domains"/>
    <property type="match status" value="1"/>
</dbReference>
<evidence type="ECO:0000313" key="9">
    <source>
        <dbReference type="EMBL" id="QTD47725.1"/>
    </source>
</evidence>
<dbReference type="Proteomes" id="UP000663929">
    <property type="component" value="Chromosome"/>
</dbReference>
<feature type="transmembrane region" description="Helical" evidence="7">
    <location>
        <begin position="315"/>
        <end position="337"/>
    </location>
</feature>
<sequence>MSQPKPSHSLADRSFIAFTLTQYFGAFNDNVFKQLMLLLALTLTQADQQGTAMIVFSAPFLIFSGFAGQLSEKFAKTTVMRGAKVGELVIMIMGCIGFYTANFPFLLFTLFLMGTQSAFFGPAKYGAIPELLETHLLVKANGVVQMTTFLAIILGIALAGFLKDIFADQLYVAGAFCILIALLGIGTVYLILPREANRPKLRISKDPFANITVSLRKIWTDKAMLFTVIAASFFWFSGGVVAQAVNNYGINLKGLDASGTSLLMVALSVGIMVGCLMCSPIQHRMGSKWTVLLGALFVALGEGLLYFHLLPLGAIYGLLFLAGLGSGLYYVPLAAYMQARPPMGEKGEILAAINFCNYIGIVGSGAVWMGLIYLKIPANMGLLLLSFALVLIMVPLYGQLGHLDESGIHED</sequence>
<dbReference type="EMBL" id="CP071793">
    <property type="protein sequence ID" value="QTD47725.1"/>
    <property type="molecule type" value="Genomic_DNA"/>
</dbReference>
<feature type="transmembrane region" description="Helical" evidence="7">
    <location>
        <begin position="349"/>
        <end position="374"/>
    </location>
</feature>
<dbReference type="InterPro" id="IPR036259">
    <property type="entry name" value="MFS_trans_sf"/>
</dbReference>
<evidence type="ECO:0000256" key="2">
    <source>
        <dbReference type="ARBA" id="ARBA00022448"/>
    </source>
</evidence>
<evidence type="ECO:0000256" key="5">
    <source>
        <dbReference type="ARBA" id="ARBA00022989"/>
    </source>
</evidence>
<feature type="transmembrane region" description="Helical" evidence="7">
    <location>
        <begin position="136"/>
        <end position="158"/>
    </location>
</feature>
<gene>
    <name evidence="9" type="ORF">J3U87_19215</name>
</gene>
<dbReference type="GO" id="GO:0005886">
    <property type="term" value="C:plasma membrane"/>
    <property type="evidence" value="ECO:0007669"/>
    <property type="project" value="UniProtKB-SubCell"/>
</dbReference>
<accession>A0A8A4TMA5</accession>
<feature type="transmembrane region" description="Helical" evidence="7">
    <location>
        <begin position="50"/>
        <end position="68"/>
    </location>
</feature>
<keyword evidence="6 7" id="KW-0472">Membrane</keyword>
<dbReference type="KEGG" id="scor:J3U87_19215"/>
<evidence type="ECO:0000256" key="6">
    <source>
        <dbReference type="ARBA" id="ARBA00023136"/>
    </source>
</evidence>
<evidence type="ECO:0000313" key="10">
    <source>
        <dbReference type="Proteomes" id="UP000663929"/>
    </source>
</evidence>
<dbReference type="InterPro" id="IPR011701">
    <property type="entry name" value="MFS"/>
</dbReference>
<dbReference type="GO" id="GO:0022857">
    <property type="term" value="F:transmembrane transporter activity"/>
    <property type="evidence" value="ECO:0007669"/>
    <property type="project" value="InterPro"/>
</dbReference>
<keyword evidence="3" id="KW-1003">Cell membrane</keyword>
<dbReference type="Pfam" id="PF07690">
    <property type="entry name" value="MFS_1"/>
    <property type="match status" value="1"/>
</dbReference>
<evidence type="ECO:0000259" key="8">
    <source>
        <dbReference type="PROSITE" id="PS50850"/>
    </source>
</evidence>
<dbReference type="InterPro" id="IPR020846">
    <property type="entry name" value="MFS_dom"/>
</dbReference>
<evidence type="ECO:0000256" key="1">
    <source>
        <dbReference type="ARBA" id="ARBA00004651"/>
    </source>
</evidence>
<organism evidence="9 10">
    <name type="scientific">Sulfidibacter corallicola</name>
    <dbReference type="NCBI Taxonomy" id="2818388"/>
    <lineage>
        <taxon>Bacteria</taxon>
        <taxon>Pseudomonadati</taxon>
        <taxon>Acidobacteriota</taxon>
        <taxon>Holophagae</taxon>
        <taxon>Acanthopleuribacterales</taxon>
        <taxon>Acanthopleuribacteraceae</taxon>
        <taxon>Sulfidibacter</taxon>
    </lineage>
</organism>
<feature type="transmembrane region" description="Helical" evidence="7">
    <location>
        <begin position="170"/>
        <end position="192"/>
    </location>
</feature>
<dbReference type="SUPFAM" id="SSF103473">
    <property type="entry name" value="MFS general substrate transporter"/>
    <property type="match status" value="1"/>
</dbReference>
<keyword evidence="2" id="KW-0813">Transport</keyword>
<feature type="domain" description="Major facilitator superfamily (MFS) profile" evidence="8">
    <location>
        <begin position="223"/>
        <end position="411"/>
    </location>
</feature>